<accession>A0A8J3E1B8</accession>
<protein>
    <submittedName>
        <fullName evidence="1">Uncharacterized protein</fullName>
    </submittedName>
</protein>
<sequence length="358" mass="38906">MAMSQKIRSAALFAGCFLISTYGIGILGRLTLPPPDVAELTDKIQAMAPERASVDTVAVGSSRMLHAFNPDRFDQTAGAAGCPVHSYNLGIGGLNLIEMRYVLRQLAAQHPPHLARVLFDPPNDIHIQFENLKSERVWVTTDPREASVAVADILSHPDPRKYSSLARYMVAFLYHNSALGLVSRYLQPAKLEAADTADAPRRGYSPLDPAAAPTVERVGLLRDGDKFLTAARRLQDAAAERAAPSPIDAAQEARRIAVIRGLANHIRGLGYEPILMSLPDTYGESITDARDLERAFDRPDTGLPVVNFMDKADAGIIYAPSSWYDWGHLTETVADYVSMAAAERLCRKSGLTLASAGQ</sequence>
<dbReference type="Proteomes" id="UP000646365">
    <property type="component" value="Unassembled WGS sequence"/>
</dbReference>
<dbReference type="SUPFAM" id="SSF52266">
    <property type="entry name" value="SGNH hydrolase"/>
    <property type="match status" value="1"/>
</dbReference>
<dbReference type="AlphaFoldDB" id="A0A8J3E1B8"/>
<evidence type="ECO:0000313" key="1">
    <source>
        <dbReference type="EMBL" id="GGF10514.1"/>
    </source>
</evidence>
<dbReference type="RefSeq" id="WP_189044188.1">
    <property type="nucleotide sequence ID" value="NZ_BMJQ01000003.1"/>
</dbReference>
<reference evidence="1" key="2">
    <citation type="submission" date="2020-09" db="EMBL/GenBank/DDBJ databases">
        <authorList>
            <person name="Sun Q."/>
            <person name="Zhou Y."/>
        </authorList>
    </citation>
    <scope>NUCLEOTIDE SEQUENCE</scope>
    <source>
        <strain evidence="1">CGMCC 1.15725</strain>
    </source>
</reference>
<dbReference type="EMBL" id="BMJQ01000003">
    <property type="protein sequence ID" value="GGF10514.1"/>
    <property type="molecule type" value="Genomic_DNA"/>
</dbReference>
<organism evidence="1 2">
    <name type="scientific">Aliidongia dinghuensis</name>
    <dbReference type="NCBI Taxonomy" id="1867774"/>
    <lineage>
        <taxon>Bacteria</taxon>
        <taxon>Pseudomonadati</taxon>
        <taxon>Pseudomonadota</taxon>
        <taxon>Alphaproteobacteria</taxon>
        <taxon>Rhodospirillales</taxon>
        <taxon>Dongiaceae</taxon>
        <taxon>Aliidongia</taxon>
    </lineage>
</organism>
<gene>
    <name evidence="1" type="ORF">GCM10011611_15150</name>
</gene>
<reference evidence="1" key="1">
    <citation type="journal article" date="2014" name="Int. J. Syst. Evol. Microbiol.">
        <title>Complete genome sequence of Corynebacterium casei LMG S-19264T (=DSM 44701T), isolated from a smear-ripened cheese.</title>
        <authorList>
            <consortium name="US DOE Joint Genome Institute (JGI-PGF)"/>
            <person name="Walter F."/>
            <person name="Albersmeier A."/>
            <person name="Kalinowski J."/>
            <person name="Ruckert C."/>
        </authorList>
    </citation>
    <scope>NUCLEOTIDE SEQUENCE</scope>
    <source>
        <strain evidence="1">CGMCC 1.15725</strain>
    </source>
</reference>
<name>A0A8J3E1B8_9PROT</name>
<evidence type="ECO:0000313" key="2">
    <source>
        <dbReference type="Proteomes" id="UP000646365"/>
    </source>
</evidence>
<comment type="caution">
    <text evidence="1">The sequence shown here is derived from an EMBL/GenBank/DDBJ whole genome shotgun (WGS) entry which is preliminary data.</text>
</comment>
<proteinExistence type="predicted"/>
<keyword evidence="2" id="KW-1185">Reference proteome</keyword>